<dbReference type="AlphaFoldDB" id="A0A859FJC9"/>
<dbReference type="InterPro" id="IPR018392">
    <property type="entry name" value="LysM"/>
</dbReference>
<keyword evidence="1" id="KW-0732">Signal</keyword>
<dbReference type="InterPro" id="IPR012854">
    <property type="entry name" value="Cu_amine_oxidase-like_N"/>
</dbReference>
<proteinExistence type="predicted"/>
<keyword evidence="4" id="KW-1185">Reference proteome</keyword>
<evidence type="ECO:0000313" key="4">
    <source>
        <dbReference type="Proteomes" id="UP000318138"/>
    </source>
</evidence>
<protein>
    <submittedName>
        <fullName evidence="3">Cell wall hydrolase</fullName>
    </submittedName>
</protein>
<dbReference type="SMART" id="SM00257">
    <property type="entry name" value="LysM"/>
    <property type="match status" value="1"/>
</dbReference>
<dbReference type="Pfam" id="PF07833">
    <property type="entry name" value="Cu_amine_oxidN1"/>
    <property type="match status" value="1"/>
</dbReference>
<evidence type="ECO:0000259" key="2">
    <source>
        <dbReference type="PROSITE" id="PS51782"/>
    </source>
</evidence>
<evidence type="ECO:0000313" key="3">
    <source>
        <dbReference type="EMBL" id="QKS72775.1"/>
    </source>
</evidence>
<dbReference type="InterPro" id="IPR011105">
    <property type="entry name" value="Cell_wall_hydrolase_SleB"/>
</dbReference>
<dbReference type="SUPFAM" id="SSF54106">
    <property type="entry name" value="LysM domain"/>
    <property type="match status" value="1"/>
</dbReference>
<dbReference type="PROSITE" id="PS51782">
    <property type="entry name" value="LYSM"/>
    <property type="match status" value="1"/>
</dbReference>
<feature type="domain" description="LysM" evidence="2">
    <location>
        <begin position="141"/>
        <end position="184"/>
    </location>
</feature>
<dbReference type="Pfam" id="PF07486">
    <property type="entry name" value="Hydrolase_2"/>
    <property type="match status" value="1"/>
</dbReference>
<sequence length="312" mass="34660">MIVKTFLQFSLLAFALLFFGTTASASEPNIIVDGDRLSFQESIFVENNRTYVPVRFISENMNADVKWDQLNQKVTIETTIGDTIILYIGRSEVTLNDAVHAMDVSPIVRHNRTYLPIRHISEILHSEVAWRDGNVHINRVPLHVIKSGETLTSIAQNTGVTVEQLRERNGLSGWSLFAGEALKIVIPSLMNENFVDEDVDLLARLIHLEANGQPMSGKVAVGSVVMNRVASSSFPNSIREVIYQPRQFTPVGNGRINSVTASERSIEAARRAIAGENQVANALFFFNPRISSSSYLHGLTPVTTIGDHRFSR</sequence>
<gene>
    <name evidence="3" type="ORF">FLK61_39890</name>
</gene>
<keyword evidence="3" id="KW-0378">Hydrolase</keyword>
<feature type="signal peptide" evidence="1">
    <location>
        <begin position="1"/>
        <end position="25"/>
    </location>
</feature>
<organism evidence="3 4">
    <name type="scientific">Paenalkalicoccus suaedae</name>
    <dbReference type="NCBI Taxonomy" id="2592382"/>
    <lineage>
        <taxon>Bacteria</taxon>
        <taxon>Bacillati</taxon>
        <taxon>Bacillota</taxon>
        <taxon>Bacilli</taxon>
        <taxon>Bacillales</taxon>
        <taxon>Bacillaceae</taxon>
        <taxon>Paenalkalicoccus</taxon>
    </lineage>
</organism>
<dbReference type="InterPro" id="IPR036779">
    <property type="entry name" value="LysM_dom_sf"/>
</dbReference>
<dbReference type="InterPro" id="IPR036582">
    <property type="entry name" value="Mao_N_sf"/>
</dbReference>
<name>A0A859FJC9_9BACI</name>
<dbReference type="Gene3D" id="1.10.10.2520">
    <property type="entry name" value="Cell wall hydrolase SleB, domain 1"/>
    <property type="match status" value="1"/>
</dbReference>
<dbReference type="InterPro" id="IPR042047">
    <property type="entry name" value="SleB_dom1"/>
</dbReference>
<dbReference type="CDD" id="cd00118">
    <property type="entry name" value="LysM"/>
    <property type="match status" value="1"/>
</dbReference>
<reference evidence="4" key="1">
    <citation type="submission" date="2019-07" db="EMBL/GenBank/DDBJ databases">
        <title>Bacillus alkalisoli sp. nov. isolated from saline soil.</title>
        <authorList>
            <person name="Sun J.-Q."/>
            <person name="Xu L."/>
        </authorList>
    </citation>
    <scope>NUCLEOTIDE SEQUENCE [LARGE SCALE GENOMIC DNA]</scope>
    <source>
        <strain evidence="4">M4U3P1</strain>
    </source>
</reference>
<dbReference type="Gene3D" id="3.30.457.10">
    <property type="entry name" value="Copper amine oxidase-like, N-terminal domain"/>
    <property type="match status" value="1"/>
</dbReference>
<dbReference type="Proteomes" id="UP000318138">
    <property type="component" value="Chromosome"/>
</dbReference>
<dbReference type="KEGG" id="psua:FLK61_39890"/>
<dbReference type="SUPFAM" id="SSF55383">
    <property type="entry name" value="Copper amine oxidase, domain N"/>
    <property type="match status" value="1"/>
</dbReference>
<dbReference type="RefSeq" id="WP_176010742.1">
    <property type="nucleotide sequence ID" value="NZ_CP041372.2"/>
</dbReference>
<accession>A0A859FJC9</accession>
<dbReference type="EMBL" id="CP041372">
    <property type="protein sequence ID" value="QKS72775.1"/>
    <property type="molecule type" value="Genomic_DNA"/>
</dbReference>
<dbReference type="Gene3D" id="6.20.240.60">
    <property type="match status" value="1"/>
</dbReference>
<dbReference type="Gene3D" id="3.10.350.10">
    <property type="entry name" value="LysM domain"/>
    <property type="match status" value="1"/>
</dbReference>
<evidence type="ECO:0000256" key="1">
    <source>
        <dbReference type="SAM" id="SignalP"/>
    </source>
</evidence>
<dbReference type="GO" id="GO:0016787">
    <property type="term" value="F:hydrolase activity"/>
    <property type="evidence" value="ECO:0007669"/>
    <property type="project" value="UniProtKB-KW"/>
</dbReference>
<dbReference type="Pfam" id="PF01476">
    <property type="entry name" value="LysM"/>
    <property type="match status" value="1"/>
</dbReference>
<feature type="chain" id="PRO_5032500412" evidence="1">
    <location>
        <begin position="26"/>
        <end position="312"/>
    </location>
</feature>